<gene>
    <name evidence="2" type="ORF">PTRG_00935</name>
</gene>
<evidence type="ECO:0000313" key="3">
    <source>
        <dbReference type="Proteomes" id="UP000001471"/>
    </source>
</evidence>
<dbReference type="AlphaFoldDB" id="B2VU11"/>
<proteinExistence type="predicted"/>
<sequence>MPAQKGGVIFCLFVIANCNQTGASAPDLSTCKTEYVQAVVNRGAQSCPQRGIC</sequence>
<protein>
    <submittedName>
        <fullName evidence="2">Uncharacterized protein</fullName>
    </submittedName>
</protein>
<dbReference type="InParanoid" id="B2VU11"/>
<feature type="signal peptide" evidence="1">
    <location>
        <begin position="1"/>
        <end position="23"/>
    </location>
</feature>
<name>B2VU11_PYRTR</name>
<keyword evidence="1" id="KW-0732">Signal</keyword>
<dbReference type="Proteomes" id="UP000001471">
    <property type="component" value="Unassembled WGS sequence"/>
</dbReference>
<evidence type="ECO:0000256" key="1">
    <source>
        <dbReference type="SAM" id="SignalP"/>
    </source>
</evidence>
<accession>B2VU11</accession>
<reference evidence="3" key="1">
    <citation type="journal article" date="2013" name="G3 (Bethesda)">
        <title>Comparative genomics of a plant-pathogenic fungus, Pyrenophora tritici-repentis, reveals transduplication and the impact of repeat elements on pathogenicity and population divergence.</title>
        <authorList>
            <person name="Manning V.A."/>
            <person name="Pandelova I."/>
            <person name="Dhillon B."/>
            <person name="Wilhelm L.J."/>
            <person name="Goodwin S.B."/>
            <person name="Berlin A.M."/>
            <person name="Figueroa M."/>
            <person name="Freitag M."/>
            <person name="Hane J.K."/>
            <person name="Henrissat B."/>
            <person name="Holman W.H."/>
            <person name="Kodira C.D."/>
            <person name="Martin J."/>
            <person name="Oliver R.P."/>
            <person name="Robbertse B."/>
            <person name="Schackwitz W."/>
            <person name="Schwartz D.C."/>
            <person name="Spatafora J.W."/>
            <person name="Turgeon B.G."/>
            <person name="Yandava C."/>
            <person name="Young S."/>
            <person name="Zhou S."/>
            <person name="Zeng Q."/>
            <person name="Grigoriev I.V."/>
            <person name="Ma L.-J."/>
            <person name="Ciuffetti L.M."/>
        </authorList>
    </citation>
    <scope>NUCLEOTIDE SEQUENCE [LARGE SCALE GENOMIC DNA]</scope>
    <source>
        <strain evidence="3">Pt-1C-BFP</strain>
    </source>
</reference>
<evidence type="ECO:0000313" key="2">
    <source>
        <dbReference type="EMBL" id="EDU40373.1"/>
    </source>
</evidence>
<dbReference type="EMBL" id="DS231615">
    <property type="protein sequence ID" value="EDU40373.1"/>
    <property type="molecule type" value="Genomic_DNA"/>
</dbReference>
<feature type="chain" id="PRO_5002784456" evidence="1">
    <location>
        <begin position="24"/>
        <end position="53"/>
    </location>
</feature>
<dbReference type="HOGENOM" id="CLU_3069777_0_0_1"/>
<organism evidence="2 3">
    <name type="scientific">Pyrenophora tritici-repentis (strain Pt-1C-BFP)</name>
    <name type="common">Wheat tan spot fungus</name>
    <name type="synonym">Drechslera tritici-repentis</name>
    <dbReference type="NCBI Taxonomy" id="426418"/>
    <lineage>
        <taxon>Eukaryota</taxon>
        <taxon>Fungi</taxon>
        <taxon>Dikarya</taxon>
        <taxon>Ascomycota</taxon>
        <taxon>Pezizomycotina</taxon>
        <taxon>Dothideomycetes</taxon>
        <taxon>Pleosporomycetidae</taxon>
        <taxon>Pleosporales</taxon>
        <taxon>Pleosporineae</taxon>
        <taxon>Pleosporaceae</taxon>
        <taxon>Pyrenophora</taxon>
    </lineage>
</organism>